<protein>
    <submittedName>
        <fullName evidence="2">AcrB/AcrD/AcrF family protein</fullName>
    </submittedName>
</protein>
<feature type="transmembrane region" description="Helical" evidence="1">
    <location>
        <begin position="386"/>
        <end position="411"/>
    </location>
</feature>
<keyword evidence="1" id="KW-1133">Transmembrane helix</keyword>
<dbReference type="SUPFAM" id="SSF82693">
    <property type="entry name" value="Multidrug efflux transporter AcrB pore domain, PN1, PN2, PC1 and PC2 subdomains"/>
    <property type="match status" value="2"/>
</dbReference>
<feature type="transmembrane region" description="Helical" evidence="1">
    <location>
        <begin position="874"/>
        <end position="898"/>
    </location>
</feature>
<feature type="transmembrane region" description="Helical" evidence="1">
    <location>
        <begin position="904"/>
        <end position="925"/>
    </location>
</feature>
<dbReference type="Gene3D" id="1.20.1640.10">
    <property type="entry name" value="Multidrug efflux transporter AcrB transmembrane domain"/>
    <property type="match status" value="2"/>
</dbReference>
<dbReference type="InterPro" id="IPR027463">
    <property type="entry name" value="AcrB_DN_DC_subdom"/>
</dbReference>
<feature type="transmembrane region" description="Helical" evidence="1">
    <location>
        <begin position="981"/>
        <end position="1004"/>
    </location>
</feature>
<sequence length="1026" mass="112581">MNLAKTAIERPIWVAVSVVLIFLLGLLSIRGLPIQLFPDIERPHLNISVSWRSASPQEMESEITDPIEQEMQGVQGLTSLGSNSYPGFTEINMEFALGTDMQRAQLDVISRLNRVSGLPDRIDGPYVNNYSSNDTLTFFFIQQLSGAKGGIDDHQALIEARVKPELERIPGVSTVEVEGINERQIQVRFDPYRAAELGVEIPVLASRASTDWDVSAGTLDIGRWEYKLRFAGRYDVETLGDKVVDWRDGLPIYLRDVAEVRLAREENPVLRIQNGNTAIAAQIFKESGANALAALEGIKAKVGELNREVLEPVGLHMEQSFDASLYINRAVGMVTANLGLGVLLSCAILWLFLRQLKATLMIAIAIPISIMLTFCLLKVMGRTLNVISLAGIAFAVGMVLDAAIVVLESIYRRHERGDISKAEAALEGTSRVWTALVASTLTTVAIFLPVLLLNDVEGQLFADLALTIACAVTVSMLVAVTVLPAVAARWMGRERLTDPYDSLWQRTTRHVIRLTATPRRRWTIITLMMSLPVLASWLLLPKMNYLPDVKRDAIDVWMTFTPGVNPKAQREEVIDTLIARLDPYMKGLKEPALKNYYILRYPGGAQIGVRPKDEAQIKVLERLLMDDLLANIPDTQAFGGQGSLFGGFDSENSISLLIQGGTLPELYRAARESMHIVQKDLPGAQVRPEPGLDFTAPELRLVPQDRRLAEVGWDRTPMPTIIQTFGDGLRVGEYFDGEDRLDILLMGQSSANPDELRAVPLATPSGRIVPLGELLRVEHNLGPESIFRADGRRSIQLWITPPQGMSMEQVLETLQSKSFAAIRPILPAGGELQVAGNADSLQQALDNLGSIFLFAVMILLILLWGVFASLKDAILVLLTLPLATVGGVLALHLSGLLVPLPMDLLTIIGFVILLGLVVNNAILLVHQTRTAEREGMSRPEAVADALQSRMRPIAMTSLTSIFGMLPLMLSPSEGSEIYRGLATVIVGGMSCSTLFTLILLPAFLRLGERVETPHAIGQRECARSAI</sequence>
<accession>A0A2M8HA59</accession>
<keyword evidence="1" id="KW-0812">Transmembrane</keyword>
<organism evidence="2 3">
    <name type="scientific">Aeromonas lusitana</name>
    <dbReference type="NCBI Taxonomy" id="931529"/>
    <lineage>
        <taxon>Bacteria</taxon>
        <taxon>Pseudomonadati</taxon>
        <taxon>Pseudomonadota</taxon>
        <taxon>Gammaproteobacteria</taxon>
        <taxon>Aeromonadales</taxon>
        <taxon>Aeromonadaceae</taxon>
        <taxon>Aeromonas</taxon>
    </lineage>
</organism>
<dbReference type="InterPro" id="IPR001036">
    <property type="entry name" value="Acrflvin-R"/>
</dbReference>
<dbReference type="AlphaFoldDB" id="A0A2M8HA59"/>
<feature type="transmembrane region" description="Helical" evidence="1">
    <location>
        <begin position="848"/>
        <end position="867"/>
    </location>
</feature>
<name>A0A2M8HA59_9GAMM</name>
<feature type="transmembrane region" description="Helical" evidence="1">
    <location>
        <begin position="12"/>
        <end position="32"/>
    </location>
</feature>
<feature type="transmembrane region" description="Helical" evidence="1">
    <location>
        <begin position="953"/>
        <end position="969"/>
    </location>
</feature>
<keyword evidence="1" id="KW-0472">Membrane</keyword>
<dbReference type="Gene3D" id="3.30.2090.10">
    <property type="entry name" value="Multidrug efflux transporter AcrB TolC docking domain, DN and DC subdomains"/>
    <property type="match status" value="2"/>
</dbReference>
<feature type="transmembrane region" description="Helical" evidence="1">
    <location>
        <begin position="522"/>
        <end position="540"/>
    </location>
</feature>
<evidence type="ECO:0000313" key="2">
    <source>
        <dbReference type="EMBL" id="PJC93466.1"/>
    </source>
</evidence>
<keyword evidence="3" id="KW-1185">Reference proteome</keyword>
<dbReference type="PRINTS" id="PR00702">
    <property type="entry name" value="ACRIFLAVINRP"/>
</dbReference>
<feature type="transmembrane region" description="Helical" evidence="1">
    <location>
        <begin position="330"/>
        <end position="353"/>
    </location>
</feature>
<dbReference type="Gene3D" id="3.30.70.1320">
    <property type="entry name" value="Multidrug efflux transporter AcrB pore domain like"/>
    <property type="match status" value="1"/>
</dbReference>
<dbReference type="SUPFAM" id="SSF82714">
    <property type="entry name" value="Multidrug efflux transporter AcrB TolC docking domain, DN and DC subdomains"/>
    <property type="match status" value="2"/>
</dbReference>
<proteinExistence type="predicted"/>
<feature type="transmembrane region" description="Helical" evidence="1">
    <location>
        <begin position="464"/>
        <end position="486"/>
    </location>
</feature>
<dbReference type="Gene3D" id="3.30.70.1440">
    <property type="entry name" value="Multidrug efflux transporter AcrB pore domain"/>
    <property type="match status" value="1"/>
</dbReference>
<dbReference type="PANTHER" id="PTHR32063:SF0">
    <property type="entry name" value="SWARMING MOTILITY PROTEIN SWRC"/>
    <property type="match status" value="1"/>
</dbReference>
<comment type="caution">
    <text evidence="2">The sequence shown here is derived from an EMBL/GenBank/DDBJ whole genome shotgun (WGS) entry which is preliminary data.</text>
</comment>
<feature type="transmembrane region" description="Helical" evidence="1">
    <location>
        <begin position="360"/>
        <end position="380"/>
    </location>
</feature>
<dbReference type="OrthoDB" id="9757904at2"/>
<dbReference type="EMBL" id="PGCP01000013">
    <property type="protein sequence ID" value="PJC93466.1"/>
    <property type="molecule type" value="Genomic_DNA"/>
</dbReference>
<feature type="transmembrane region" description="Helical" evidence="1">
    <location>
        <begin position="432"/>
        <end position="452"/>
    </location>
</feature>
<reference evidence="2 3" key="1">
    <citation type="submission" date="2017-11" db="EMBL/GenBank/DDBJ databases">
        <title>Draft genome sequence of environmental isolate Aeromonas lusitania sp. nov. MDC 2473.</title>
        <authorList>
            <person name="Colston S.M."/>
            <person name="Navarro A."/>
            <person name="Martinez-Murcia A.J."/>
            <person name="Graf J."/>
        </authorList>
    </citation>
    <scope>NUCLEOTIDE SEQUENCE [LARGE SCALE GENOMIC DNA]</scope>
    <source>
        <strain evidence="2 3">MDC 2473</strain>
    </source>
</reference>
<dbReference type="RefSeq" id="WP_100859726.1">
    <property type="nucleotide sequence ID" value="NZ_PGCP01000013.1"/>
</dbReference>
<dbReference type="SUPFAM" id="SSF82866">
    <property type="entry name" value="Multidrug efflux transporter AcrB transmembrane domain"/>
    <property type="match status" value="2"/>
</dbReference>
<evidence type="ECO:0000256" key="1">
    <source>
        <dbReference type="SAM" id="Phobius"/>
    </source>
</evidence>
<dbReference type="PANTHER" id="PTHR32063">
    <property type="match status" value="1"/>
</dbReference>
<evidence type="ECO:0000313" key="3">
    <source>
        <dbReference type="Proteomes" id="UP000232060"/>
    </source>
</evidence>
<dbReference type="Proteomes" id="UP000232060">
    <property type="component" value="Unassembled WGS sequence"/>
</dbReference>
<dbReference type="Pfam" id="PF00873">
    <property type="entry name" value="ACR_tran"/>
    <property type="match status" value="1"/>
</dbReference>
<dbReference type="Gene3D" id="3.30.70.1430">
    <property type="entry name" value="Multidrug efflux transporter AcrB pore domain"/>
    <property type="match status" value="2"/>
</dbReference>
<dbReference type="GO" id="GO:0042910">
    <property type="term" value="F:xenobiotic transmembrane transporter activity"/>
    <property type="evidence" value="ECO:0007669"/>
    <property type="project" value="TreeGrafter"/>
</dbReference>
<gene>
    <name evidence="2" type="ORF">CUC44_09535</name>
</gene>
<dbReference type="GO" id="GO:0005886">
    <property type="term" value="C:plasma membrane"/>
    <property type="evidence" value="ECO:0007669"/>
    <property type="project" value="TreeGrafter"/>
</dbReference>